<protein>
    <submittedName>
        <fullName evidence="2 3">Uncharacterized protein</fullName>
    </submittedName>
</protein>
<accession>K7KU96</accession>
<proteinExistence type="predicted"/>
<feature type="region of interest" description="Disordered" evidence="1">
    <location>
        <begin position="143"/>
        <end position="169"/>
    </location>
</feature>
<dbReference type="InParanoid" id="K7KU96"/>
<dbReference type="Proteomes" id="UP000008827">
    <property type="component" value="Chromosome 6"/>
</dbReference>
<dbReference type="EnsemblPlants" id="KRH53017">
    <property type="protein sequence ID" value="KRH53017"/>
    <property type="gene ID" value="GLYMA_06G101000"/>
</dbReference>
<keyword evidence="4" id="KW-1185">Reference proteome</keyword>
<reference evidence="2 3" key="1">
    <citation type="journal article" date="2010" name="Nature">
        <title>Genome sequence of the palaeopolyploid soybean.</title>
        <authorList>
            <person name="Schmutz J."/>
            <person name="Cannon S.B."/>
            <person name="Schlueter J."/>
            <person name="Ma J."/>
            <person name="Mitros T."/>
            <person name="Nelson W."/>
            <person name="Hyten D.L."/>
            <person name="Song Q."/>
            <person name="Thelen J.J."/>
            <person name="Cheng J."/>
            <person name="Xu D."/>
            <person name="Hellsten U."/>
            <person name="May G.D."/>
            <person name="Yu Y."/>
            <person name="Sakurai T."/>
            <person name="Umezawa T."/>
            <person name="Bhattacharyya M.K."/>
            <person name="Sandhu D."/>
            <person name="Valliyodan B."/>
            <person name="Lindquist E."/>
            <person name="Peto M."/>
            <person name="Grant D."/>
            <person name="Shu S."/>
            <person name="Goodstein D."/>
            <person name="Barry K."/>
            <person name="Futrell-Griggs M."/>
            <person name="Abernathy B."/>
            <person name="Du J."/>
            <person name="Tian Z."/>
            <person name="Zhu L."/>
            <person name="Gill N."/>
            <person name="Joshi T."/>
            <person name="Libault M."/>
            <person name="Sethuraman A."/>
            <person name="Zhang X.-C."/>
            <person name="Shinozaki K."/>
            <person name="Nguyen H.T."/>
            <person name="Wing R.A."/>
            <person name="Cregan P."/>
            <person name="Specht J."/>
            <person name="Grimwood J."/>
            <person name="Rokhsar D."/>
            <person name="Stacey G."/>
            <person name="Shoemaker R.C."/>
            <person name="Jackson S.A."/>
        </authorList>
    </citation>
    <scope>NUCLEOTIDE SEQUENCE [LARGE SCALE GENOMIC DNA]</scope>
    <source>
        <strain evidence="3">cv. Williams 82</strain>
        <tissue evidence="2">Callus</tissue>
    </source>
</reference>
<gene>
    <name evidence="2" type="ORF">GLYMA_06G101000</name>
</gene>
<organism evidence="2">
    <name type="scientific">Glycine max</name>
    <name type="common">Soybean</name>
    <name type="synonym">Glycine hispida</name>
    <dbReference type="NCBI Taxonomy" id="3847"/>
    <lineage>
        <taxon>Eukaryota</taxon>
        <taxon>Viridiplantae</taxon>
        <taxon>Streptophyta</taxon>
        <taxon>Embryophyta</taxon>
        <taxon>Tracheophyta</taxon>
        <taxon>Spermatophyta</taxon>
        <taxon>Magnoliopsida</taxon>
        <taxon>eudicotyledons</taxon>
        <taxon>Gunneridae</taxon>
        <taxon>Pentapetalae</taxon>
        <taxon>rosids</taxon>
        <taxon>fabids</taxon>
        <taxon>Fabales</taxon>
        <taxon>Fabaceae</taxon>
        <taxon>Papilionoideae</taxon>
        <taxon>50 kb inversion clade</taxon>
        <taxon>NPAAA clade</taxon>
        <taxon>indigoferoid/millettioid clade</taxon>
        <taxon>Phaseoleae</taxon>
        <taxon>Glycine</taxon>
        <taxon>Glycine subgen. Soja</taxon>
    </lineage>
</organism>
<evidence type="ECO:0000313" key="4">
    <source>
        <dbReference type="Proteomes" id="UP000008827"/>
    </source>
</evidence>
<evidence type="ECO:0000256" key="1">
    <source>
        <dbReference type="SAM" id="MobiDB-lite"/>
    </source>
</evidence>
<reference evidence="3" key="2">
    <citation type="submission" date="2018-02" db="UniProtKB">
        <authorList>
            <consortium name="EnsemblPlants"/>
        </authorList>
    </citation>
    <scope>IDENTIFICATION</scope>
    <source>
        <strain evidence="3">Williams 82</strain>
    </source>
</reference>
<evidence type="ECO:0000313" key="3">
    <source>
        <dbReference type="EnsemblPlants" id="KRH53017"/>
    </source>
</evidence>
<evidence type="ECO:0000313" key="2">
    <source>
        <dbReference type="EMBL" id="KRH53017.1"/>
    </source>
</evidence>
<sequence length="169" mass="19526">MHEPSHLHLRKMFHNIFPVCPSTFTSPSILSFSISFFETFTPSRSKSFNQRTKIQTSFKPPWSFFRFDDGYKTVPTTTIPSTYKHSRHTPNKRKQEIENPCTTPFIFFIKSNGNKTAHKLKIVILNFISRNETTHNNSLALKLVTPKSPSPPSHALRKVPEPSTPKLRR</sequence>
<reference evidence="2" key="3">
    <citation type="submission" date="2018-07" db="EMBL/GenBank/DDBJ databases">
        <title>WGS assembly of Glycine max.</title>
        <authorList>
            <person name="Schmutz J."/>
            <person name="Cannon S."/>
            <person name="Schlueter J."/>
            <person name="Ma J."/>
            <person name="Mitros T."/>
            <person name="Nelson W."/>
            <person name="Hyten D."/>
            <person name="Song Q."/>
            <person name="Thelen J."/>
            <person name="Cheng J."/>
            <person name="Xu D."/>
            <person name="Hellsten U."/>
            <person name="May G."/>
            <person name="Yu Y."/>
            <person name="Sakurai T."/>
            <person name="Umezawa T."/>
            <person name="Bhattacharyya M."/>
            <person name="Sandhu D."/>
            <person name="Valliyodan B."/>
            <person name="Lindquist E."/>
            <person name="Peto M."/>
            <person name="Grant D."/>
            <person name="Shu S."/>
            <person name="Goodstein D."/>
            <person name="Barry K."/>
            <person name="Futrell-Griggs M."/>
            <person name="Abernathy B."/>
            <person name="Du J."/>
            <person name="Tian Z."/>
            <person name="Zhu L."/>
            <person name="Gill N."/>
            <person name="Joshi T."/>
            <person name="Libault M."/>
            <person name="Sethuraman A."/>
            <person name="Zhang X."/>
            <person name="Shinozaki K."/>
            <person name="Nguyen H."/>
            <person name="Wing R."/>
            <person name="Cregan P."/>
            <person name="Specht J."/>
            <person name="Grimwood J."/>
            <person name="Rokhsar D."/>
            <person name="Stacey G."/>
            <person name="Shoemaker R."/>
            <person name="Jackson S."/>
        </authorList>
    </citation>
    <scope>NUCLEOTIDE SEQUENCE</scope>
    <source>
        <tissue evidence="2">Callus</tissue>
    </source>
</reference>
<dbReference type="AlphaFoldDB" id="K7KU96"/>
<name>K7KU96_SOYBN</name>
<dbReference type="Gramene" id="KRH53017">
    <property type="protein sequence ID" value="KRH53017"/>
    <property type="gene ID" value="GLYMA_06G101000"/>
</dbReference>
<dbReference type="EMBL" id="CM000839">
    <property type="protein sequence ID" value="KRH53017.1"/>
    <property type="molecule type" value="Genomic_DNA"/>
</dbReference>
<dbReference type="PaxDb" id="3847-GLYMA06G10591.1"/>
<dbReference type="HOGENOM" id="CLU_1581305_0_0_1"/>